<dbReference type="EMBL" id="DWZA01000109">
    <property type="protein sequence ID" value="HJA72603.1"/>
    <property type="molecule type" value="Genomic_DNA"/>
</dbReference>
<protein>
    <submittedName>
        <fullName evidence="1">Nickel-dependent lactate racemase</fullName>
    </submittedName>
</protein>
<reference evidence="1" key="1">
    <citation type="journal article" date="2021" name="PeerJ">
        <title>Extensive microbial diversity within the chicken gut microbiome revealed by metagenomics and culture.</title>
        <authorList>
            <person name="Gilroy R."/>
            <person name="Ravi A."/>
            <person name="Getino M."/>
            <person name="Pursley I."/>
            <person name="Horton D.L."/>
            <person name="Alikhan N.F."/>
            <person name="Baker D."/>
            <person name="Gharbi K."/>
            <person name="Hall N."/>
            <person name="Watson M."/>
            <person name="Adriaenssens E.M."/>
            <person name="Foster-Nyarko E."/>
            <person name="Jarju S."/>
            <person name="Secka A."/>
            <person name="Antonio M."/>
            <person name="Oren A."/>
            <person name="Chaudhuri R.R."/>
            <person name="La Ragione R."/>
            <person name="Hildebrand F."/>
            <person name="Pallen M.J."/>
        </authorList>
    </citation>
    <scope>NUCLEOTIDE SEQUENCE</scope>
    <source>
        <strain evidence="1">CHK178-16964</strain>
    </source>
</reference>
<dbReference type="AlphaFoldDB" id="A0A9D2HLN8"/>
<gene>
    <name evidence="1" type="ORF">IAA07_13685</name>
</gene>
<dbReference type="Proteomes" id="UP000823900">
    <property type="component" value="Unassembled WGS sequence"/>
</dbReference>
<comment type="caution">
    <text evidence="1">The sequence shown here is derived from an EMBL/GenBank/DDBJ whole genome shotgun (WGS) entry which is preliminary data.</text>
</comment>
<name>A0A9D2HLN8_9FIRM</name>
<evidence type="ECO:0000313" key="1">
    <source>
        <dbReference type="EMBL" id="HJA72603.1"/>
    </source>
</evidence>
<proteinExistence type="predicted"/>
<reference evidence="1" key="2">
    <citation type="submission" date="2021-04" db="EMBL/GenBank/DDBJ databases">
        <authorList>
            <person name="Gilroy R."/>
        </authorList>
    </citation>
    <scope>NUCLEOTIDE SEQUENCE</scope>
    <source>
        <strain evidence="1">CHK178-16964</strain>
    </source>
</reference>
<sequence length="442" mass="48539">MSRLAELVSHIKIPRMVEARQIFPRPKVEDPKAEIRKRLELSGAGASVRPGGRIAITAGSRGIDNIALVISEIASFIREKGGEPFIIPAMGSHGGATAQGQAEVLASLGITEESCGCPILASMDTVCIGRTEPDGLPVYVDRYALESDGIVLVNRIKPHPSFNGPVESGLLKMAVIGLGKQKGAALCHSLGMVNMSENIQKIGRFILEHTPVLFGVGLIENAYDETAEIHVIKAAEILEKEPLLLKKAYQNFPKIVIPSYDVLLVEETGKNISGAGMDTMIISRYTHDGIPKDAHQQMICGLRLTEETHGNACGMGLLDVVPEKYRDAIDFMNTYPNLITSRIYNSAKMPMVVDNDRVAIQTAINGCMGIDYERPKMIWIKNTLDIGRIFLSEALWEEAARYPQIQIVGKPFDMQFKENGDLVRIDEMESEKRNSSAVRQDI</sequence>
<evidence type="ECO:0000313" key="2">
    <source>
        <dbReference type="Proteomes" id="UP000823900"/>
    </source>
</evidence>
<organism evidence="1 2">
    <name type="scientific">Candidatus Lachnoclostridium stercoravium</name>
    <dbReference type="NCBI Taxonomy" id="2838633"/>
    <lineage>
        <taxon>Bacteria</taxon>
        <taxon>Bacillati</taxon>
        <taxon>Bacillota</taxon>
        <taxon>Clostridia</taxon>
        <taxon>Lachnospirales</taxon>
        <taxon>Lachnospiraceae</taxon>
    </lineage>
</organism>
<dbReference type="Gene3D" id="3.40.50.11440">
    <property type="match status" value="1"/>
</dbReference>
<accession>A0A9D2HLN8</accession>